<dbReference type="Pfam" id="PF01168">
    <property type="entry name" value="Ala_racemase_N"/>
    <property type="match status" value="1"/>
</dbReference>
<evidence type="ECO:0000256" key="2">
    <source>
        <dbReference type="ARBA" id="ARBA00023239"/>
    </source>
</evidence>
<keyword evidence="2" id="KW-0456">Lyase</keyword>
<dbReference type="GO" id="GO:0036088">
    <property type="term" value="P:D-serine catabolic process"/>
    <property type="evidence" value="ECO:0007669"/>
    <property type="project" value="TreeGrafter"/>
</dbReference>
<name>A0A3E1K677_9GAMM</name>
<dbReference type="Gene3D" id="3.20.20.10">
    <property type="entry name" value="Alanine racemase"/>
    <property type="match status" value="1"/>
</dbReference>
<dbReference type="OrthoDB" id="9772497at2"/>
<evidence type="ECO:0000256" key="1">
    <source>
        <dbReference type="ARBA" id="ARBA00005323"/>
    </source>
</evidence>
<keyword evidence="5" id="KW-1185">Reference proteome</keyword>
<dbReference type="EMBL" id="QUZK01000046">
    <property type="protein sequence ID" value="RFF29515.1"/>
    <property type="molecule type" value="Genomic_DNA"/>
</dbReference>
<dbReference type="InterPro" id="IPR051466">
    <property type="entry name" value="D-amino_acid_metab_enzyme"/>
</dbReference>
<dbReference type="GO" id="GO:0008721">
    <property type="term" value="F:D-serine ammonia-lyase activity"/>
    <property type="evidence" value="ECO:0007669"/>
    <property type="project" value="TreeGrafter"/>
</dbReference>
<comment type="similarity">
    <text evidence="1">Belongs to the DSD1 family.</text>
</comment>
<dbReference type="Gene3D" id="2.40.37.20">
    <property type="entry name" value="D-serine dehydratase-like domain"/>
    <property type="match status" value="1"/>
</dbReference>
<protein>
    <submittedName>
        <fullName evidence="4">DSD1 family PLP-dependent enzyme</fullName>
    </submittedName>
</protein>
<dbReference type="InterPro" id="IPR001608">
    <property type="entry name" value="Ala_racemase_N"/>
</dbReference>
<sequence length="378" mass="40781">MMSQHRPNTPALLIDEQRFERNLARLNQRLERLGVPLRPHLKTVKNVELARRMLAGQPGGATVSTLAEADYFFADGIADLLYAVGIAPGKLEAAARRIADGMQLTLILDHPDAARAVADAAQRLDTNFRVLLEVDADGHRAGFQPDDPALVESARILANGGATPAGVMVHAGGSYACRDRDCLVRAAEQERLAAVSATEALREAGFEAPVVSVGSTPTATFAQDLTGVTEVRAGVYAFMDLVMAGLGVCELDEIAVSVLTEVIGHRGEHGQVLVDAGWMSLSRDGGTADQAVDRGYGVVCDETGRVLCPEVIVCATNQEHGILARRDREALKLEDFPIGRRLRILPNHACATAGQFEHFWLADPEGRPVRKLERCRGW</sequence>
<dbReference type="PANTHER" id="PTHR28004">
    <property type="entry name" value="ZGC:162816-RELATED"/>
    <property type="match status" value="1"/>
</dbReference>
<gene>
    <name evidence="4" type="ORF">DZC52_12805</name>
</gene>
<dbReference type="Proteomes" id="UP000260351">
    <property type="component" value="Unassembled WGS sequence"/>
</dbReference>
<dbReference type="Pfam" id="PF14031">
    <property type="entry name" value="D-ser_dehydrat"/>
    <property type="match status" value="1"/>
</dbReference>
<dbReference type="InterPro" id="IPR026956">
    <property type="entry name" value="D-ser_dehydrat-like_dom"/>
</dbReference>
<evidence type="ECO:0000313" key="4">
    <source>
        <dbReference type="EMBL" id="RFF29515.1"/>
    </source>
</evidence>
<dbReference type="SMART" id="SM01119">
    <property type="entry name" value="D-ser_dehydrat"/>
    <property type="match status" value="1"/>
</dbReference>
<reference evidence="4 5" key="1">
    <citation type="submission" date="2018-08" db="EMBL/GenBank/DDBJ databases">
        <title>Wenzhouxiangella salilacus sp. nov., a novel bacterium isolated from a saline lake in Xinjiang Province, China.</title>
        <authorList>
            <person name="Han S."/>
        </authorList>
    </citation>
    <scope>NUCLEOTIDE SEQUENCE [LARGE SCALE GENOMIC DNA]</scope>
    <source>
        <strain evidence="4 5">XDB06</strain>
    </source>
</reference>
<dbReference type="PANTHER" id="PTHR28004:SF2">
    <property type="entry name" value="D-SERINE DEHYDRATASE"/>
    <property type="match status" value="1"/>
</dbReference>
<evidence type="ECO:0000313" key="5">
    <source>
        <dbReference type="Proteomes" id="UP000260351"/>
    </source>
</evidence>
<accession>A0A3E1K677</accession>
<evidence type="ECO:0000259" key="3">
    <source>
        <dbReference type="SMART" id="SM01119"/>
    </source>
</evidence>
<feature type="domain" description="D-serine dehydratase-like" evidence="3">
    <location>
        <begin position="255"/>
        <end position="363"/>
    </location>
</feature>
<organism evidence="4 5">
    <name type="scientific">Wenzhouxiangella sediminis</name>
    <dbReference type="NCBI Taxonomy" id="1792836"/>
    <lineage>
        <taxon>Bacteria</taxon>
        <taxon>Pseudomonadati</taxon>
        <taxon>Pseudomonadota</taxon>
        <taxon>Gammaproteobacteria</taxon>
        <taxon>Chromatiales</taxon>
        <taxon>Wenzhouxiangellaceae</taxon>
        <taxon>Wenzhouxiangella</taxon>
    </lineage>
</organism>
<dbReference type="SUPFAM" id="SSF51419">
    <property type="entry name" value="PLP-binding barrel"/>
    <property type="match status" value="1"/>
</dbReference>
<dbReference type="InterPro" id="IPR042208">
    <property type="entry name" value="D-ser_dehydrat-like_sf"/>
</dbReference>
<comment type="caution">
    <text evidence="4">The sequence shown here is derived from an EMBL/GenBank/DDBJ whole genome shotgun (WGS) entry which is preliminary data.</text>
</comment>
<dbReference type="AlphaFoldDB" id="A0A3E1K677"/>
<proteinExistence type="inferred from homology"/>
<dbReference type="InterPro" id="IPR029066">
    <property type="entry name" value="PLP-binding_barrel"/>
</dbReference>